<organism evidence="1 2">
    <name type="scientific">Ceratobasidium theobromae</name>
    <dbReference type="NCBI Taxonomy" id="1582974"/>
    <lineage>
        <taxon>Eukaryota</taxon>
        <taxon>Fungi</taxon>
        <taxon>Dikarya</taxon>
        <taxon>Basidiomycota</taxon>
        <taxon>Agaricomycotina</taxon>
        <taxon>Agaricomycetes</taxon>
        <taxon>Cantharellales</taxon>
        <taxon>Ceratobasidiaceae</taxon>
        <taxon>Ceratobasidium</taxon>
    </lineage>
</organism>
<sequence length="176" mass="19601">MPINYPTRTAVKCMVPLGDAGNWTLRSFVLRIPPYATDRLLWEMSVLELNGTASRTITIVAEYAGINGEASPPTGMTVFEQNQFLTDLELSESRNGTDFVEVMVSRGTHADLMSLLGISRGPSSADVMELFERNRIGFYLGIFERLCKIGIITPQDVEAVRDAAFDIQNTHKRARE</sequence>
<proteinExistence type="predicted"/>
<gene>
    <name evidence="1" type="ORF">CTheo_3814</name>
</gene>
<evidence type="ECO:0000313" key="1">
    <source>
        <dbReference type="EMBL" id="KAB5592746.1"/>
    </source>
</evidence>
<keyword evidence="2" id="KW-1185">Reference proteome</keyword>
<dbReference type="AlphaFoldDB" id="A0A5N5QNM6"/>
<dbReference type="Proteomes" id="UP000383932">
    <property type="component" value="Unassembled WGS sequence"/>
</dbReference>
<comment type="caution">
    <text evidence="1">The sequence shown here is derived from an EMBL/GenBank/DDBJ whole genome shotgun (WGS) entry which is preliminary data.</text>
</comment>
<protein>
    <submittedName>
        <fullName evidence="1">Uncharacterized protein</fullName>
    </submittedName>
</protein>
<evidence type="ECO:0000313" key="2">
    <source>
        <dbReference type="Proteomes" id="UP000383932"/>
    </source>
</evidence>
<dbReference type="EMBL" id="SSOP01000055">
    <property type="protein sequence ID" value="KAB5592746.1"/>
    <property type="molecule type" value="Genomic_DNA"/>
</dbReference>
<name>A0A5N5QNM6_9AGAM</name>
<reference evidence="1 2" key="1">
    <citation type="journal article" date="2019" name="Fungal Biol. Biotechnol.">
        <title>Draft genome sequence of fastidious pathogen Ceratobasidium theobromae, which causes vascular-streak dieback in Theobroma cacao.</title>
        <authorList>
            <person name="Ali S.S."/>
            <person name="Asman A."/>
            <person name="Shao J."/>
            <person name="Firmansyah A.P."/>
            <person name="Susilo A.W."/>
            <person name="Rosmana A."/>
            <person name="McMahon P."/>
            <person name="Junaid M."/>
            <person name="Guest D."/>
            <person name="Kheng T.Y."/>
            <person name="Meinhardt L.W."/>
            <person name="Bailey B.A."/>
        </authorList>
    </citation>
    <scope>NUCLEOTIDE SEQUENCE [LARGE SCALE GENOMIC DNA]</scope>
    <source>
        <strain evidence="1 2">CT2</strain>
    </source>
</reference>
<accession>A0A5N5QNM6</accession>